<feature type="chain" id="PRO_5017758350" evidence="6">
    <location>
        <begin position="29"/>
        <end position="177"/>
    </location>
</feature>
<dbReference type="GO" id="GO:0020037">
    <property type="term" value="F:heme binding"/>
    <property type="evidence" value="ECO:0007669"/>
    <property type="project" value="InterPro"/>
</dbReference>
<evidence type="ECO:0000256" key="5">
    <source>
        <dbReference type="SAM" id="MobiDB-lite"/>
    </source>
</evidence>
<dbReference type="Proteomes" id="UP000256429">
    <property type="component" value="Unassembled WGS sequence"/>
</dbReference>
<dbReference type="EMBL" id="QTTQ01000010">
    <property type="protein sequence ID" value="REE81667.1"/>
    <property type="molecule type" value="Genomic_DNA"/>
</dbReference>
<feature type="signal peptide" evidence="6">
    <location>
        <begin position="1"/>
        <end position="28"/>
    </location>
</feature>
<keyword evidence="3 4" id="KW-0408">Iron</keyword>
<keyword evidence="9" id="KW-1185">Reference proteome</keyword>
<gene>
    <name evidence="8" type="ORF">BX611_1202</name>
</gene>
<evidence type="ECO:0000256" key="3">
    <source>
        <dbReference type="ARBA" id="ARBA00023004"/>
    </source>
</evidence>
<evidence type="ECO:0000313" key="8">
    <source>
        <dbReference type="EMBL" id="REE81667.1"/>
    </source>
</evidence>
<keyword evidence="6" id="KW-0732">Signal</keyword>
<dbReference type="InterPro" id="IPR036909">
    <property type="entry name" value="Cyt_c-like_dom_sf"/>
</dbReference>
<dbReference type="Gene3D" id="1.10.760.10">
    <property type="entry name" value="Cytochrome c-like domain"/>
    <property type="match status" value="1"/>
</dbReference>
<dbReference type="OrthoDB" id="1494333at2"/>
<comment type="caution">
    <text evidence="8">The sequence shown here is derived from an EMBL/GenBank/DDBJ whole genome shotgun (WGS) entry which is preliminary data.</text>
</comment>
<dbReference type="PROSITE" id="PS51007">
    <property type="entry name" value="CYTC"/>
    <property type="match status" value="1"/>
</dbReference>
<organism evidence="8 9">
    <name type="scientific">Lutibacter oceani</name>
    <dbReference type="NCBI Taxonomy" id="1853311"/>
    <lineage>
        <taxon>Bacteria</taxon>
        <taxon>Pseudomonadati</taxon>
        <taxon>Bacteroidota</taxon>
        <taxon>Flavobacteriia</taxon>
        <taxon>Flavobacteriales</taxon>
        <taxon>Flavobacteriaceae</taxon>
        <taxon>Lutibacter</taxon>
    </lineage>
</organism>
<proteinExistence type="predicted"/>
<evidence type="ECO:0000256" key="1">
    <source>
        <dbReference type="ARBA" id="ARBA00022617"/>
    </source>
</evidence>
<evidence type="ECO:0000256" key="6">
    <source>
        <dbReference type="SAM" id="SignalP"/>
    </source>
</evidence>
<name>A0A3D9RPD4_9FLAO</name>
<feature type="domain" description="Cytochrome c" evidence="7">
    <location>
        <begin position="46"/>
        <end position="144"/>
    </location>
</feature>
<accession>A0A3D9RPD4</accession>
<reference evidence="8 9" key="1">
    <citation type="submission" date="2018-08" db="EMBL/GenBank/DDBJ databases">
        <title>Genomic Encyclopedia of Type Strains, Phase III (KMG-III): the genomes of soil and plant-associated and newly described type strains.</title>
        <authorList>
            <person name="Whitman W."/>
        </authorList>
    </citation>
    <scope>NUCLEOTIDE SEQUENCE [LARGE SCALE GENOMIC DNA]</scope>
    <source>
        <strain evidence="8 9">325-5</strain>
    </source>
</reference>
<dbReference type="InterPro" id="IPR009056">
    <property type="entry name" value="Cyt_c-like_dom"/>
</dbReference>
<evidence type="ECO:0000256" key="2">
    <source>
        <dbReference type="ARBA" id="ARBA00022723"/>
    </source>
</evidence>
<protein>
    <submittedName>
        <fullName evidence="8">Cytochrome c</fullName>
    </submittedName>
</protein>
<dbReference type="AlphaFoldDB" id="A0A3D9RPD4"/>
<dbReference type="SUPFAM" id="SSF46626">
    <property type="entry name" value="Cytochrome c"/>
    <property type="match status" value="1"/>
</dbReference>
<feature type="region of interest" description="Disordered" evidence="5">
    <location>
        <begin position="157"/>
        <end position="177"/>
    </location>
</feature>
<dbReference type="GO" id="GO:0046872">
    <property type="term" value="F:metal ion binding"/>
    <property type="evidence" value="ECO:0007669"/>
    <property type="project" value="UniProtKB-KW"/>
</dbReference>
<sequence length="177" mass="20245">MWEITNIKKMKALKILLVITLITLTACSNSNSKQNKNILADVKEISKDNDGLKLLQQNCYACHSVTSKSHDEIIAPPMVAVKRRYKMTYMSENEFVKALTDWVLDPKEENALMFGAVQNFKVMPKQPFNKEEVVKIATYIFNNELEKPSWFESHFNDEHPNGMGKGNGKGRGMFKNN</sequence>
<evidence type="ECO:0000256" key="4">
    <source>
        <dbReference type="PROSITE-ProRule" id="PRU00433"/>
    </source>
</evidence>
<dbReference type="GO" id="GO:0009055">
    <property type="term" value="F:electron transfer activity"/>
    <property type="evidence" value="ECO:0007669"/>
    <property type="project" value="InterPro"/>
</dbReference>
<dbReference type="Pfam" id="PF00034">
    <property type="entry name" value="Cytochrom_C"/>
    <property type="match status" value="1"/>
</dbReference>
<evidence type="ECO:0000259" key="7">
    <source>
        <dbReference type="PROSITE" id="PS51007"/>
    </source>
</evidence>
<keyword evidence="1 4" id="KW-0349">Heme</keyword>
<keyword evidence="2 4" id="KW-0479">Metal-binding</keyword>
<evidence type="ECO:0000313" key="9">
    <source>
        <dbReference type="Proteomes" id="UP000256429"/>
    </source>
</evidence>